<keyword evidence="5" id="KW-1185">Reference proteome</keyword>
<reference evidence="2 4" key="1">
    <citation type="submission" date="2015-12" db="EMBL/GenBank/DDBJ databases">
        <title>Amycolatopsis regifaucium genome sequencing and assembly.</title>
        <authorList>
            <person name="Mayilraj S."/>
        </authorList>
    </citation>
    <scope>NUCLEOTIDE SEQUENCE [LARGE SCALE GENOMIC DNA]</scope>
    <source>
        <strain evidence="2 4">GY080</strain>
    </source>
</reference>
<gene>
    <name evidence="3" type="ORF">ATP06_0213315</name>
    <name evidence="2" type="ORF">AVL48_22550</name>
</gene>
<name>A0A154MSW3_9PSEU</name>
<evidence type="ECO:0000313" key="5">
    <source>
        <dbReference type="Proteomes" id="UP000186883"/>
    </source>
</evidence>
<sequence>MVDSLQGADDTADGEGTATSRHEAASDFRFVGRFADLAANMPKVNSAGLLAGLAGVNAAGPLVNLPKVDSVGLLANMPPVNTVELMMKFAGPIRTSHLFADLYAPSAIAKLNTEKLTRGLGPRNLAVGLRVAEALAGIDGNKILDEHAGHSASDLSVELAAPQNATAVVGALSDLTADVSDRSELEILDLLGARAAEALARFGDMFATTLRGITFRSSQRYIALALLAELQLIMFISDRNLFEYISDHFGFQANILAVWLFLRAGKRS</sequence>
<evidence type="ECO:0000313" key="3">
    <source>
        <dbReference type="EMBL" id="OKA08261.1"/>
    </source>
</evidence>
<feature type="region of interest" description="Disordered" evidence="1">
    <location>
        <begin position="1"/>
        <end position="20"/>
    </location>
</feature>
<dbReference type="Proteomes" id="UP000076321">
    <property type="component" value="Unassembled WGS sequence"/>
</dbReference>
<dbReference type="AlphaFoldDB" id="A0A154MSW3"/>
<dbReference type="EMBL" id="LQCI01000003">
    <property type="protein sequence ID" value="KZB87424.1"/>
    <property type="molecule type" value="Genomic_DNA"/>
</dbReference>
<evidence type="ECO:0000256" key="1">
    <source>
        <dbReference type="SAM" id="MobiDB-lite"/>
    </source>
</evidence>
<dbReference type="EMBL" id="LOBU02000012">
    <property type="protein sequence ID" value="OKA08261.1"/>
    <property type="molecule type" value="Genomic_DNA"/>
</dbReference>
<evidence type="ECO:0000313" key="4">
    <source>
        <dbReference type="Proteomes" id="UP000076321"/>
    </source>
</evidence>
<organism evidence="2 4">
    <name type="scientific">Amycolatopsis regifaucium</name>
    <dbReference type="NCBI Taxonomy" id="546365"/>
    <lineage>
        <taxon>Bacteria</taxon>
        <taxon>Bacillati</taxon>
        <taxon>Actinomycetota</taxon>
        <taxon>Actinomycetes</taxon>
        <taxon>Pseudonocardiales</taxon>
        <taxon>Pseudonocardiaceae</taxon>
        <taxon>Amycolatopsis</taxon>
    </lineage>
</organism>
<dbReference type="Proteomes" id="UP000186883">
    <property type="component" value="Unassembled WGS sequence"/>
</dbReference>
<comment type="caution">
    <text evidence="2">The sequence shown here is derived from an EMBL/GenBank/DDBJ whole genome shotgun (WGS) entry which is preliminary data.</text>
</comment>
<reference evidence="3 5" key="2">
    <citation type="submission" date="2016-11" db="EMBL/GenBank/DDBJ databases">
        <title>Genome sequencing of Amycolatopsis regifaucium.</title>
        <authorList>
            <person name="Mayilraj S."/>
            <person name="Kaur N."/>
        </authorList>
    </citation>
    <scope>NUCLEOTIDE SEQUENCE [LARGE SCALE GENOMIC DNA]</scope>
    <source>
        <strain evidence="3 5">GY080</strain>
    </source>
</reference>
<protein>
    <submittedName>
        <fullName evidence="2">Uncharacterized protein</fullName>
    </submittedName>
</protein>
<accession>A0A154MSW3</accession>
<dbReference type="RefSeq" id="WP_061984855.1">
    <property type="nucleotide sequence ID" value="NZ_LOBU02000012.1"/>
</dbReference>
<evidence type="ECO:0000313" key="2">
    <source>
        <dbReference type="EMBL" id="KZB87424.1"/>
    </source>
</evidence>
<proteinExistence type="predicted"/>